<evidence type="ECO:0000256" key="1">
    <source>
        <dbReference type="ARBA" id="ARBA00002442"/>
    </source>
</evidence>
<feature type="domain" description="Cytochrome c assembly protein" evidence="10">
    <location>
        <begin position="22"/>
        <end position="177"/>
    </location>
</feature>
<evidence type="ECO:0000256" key="4">
    <source>
        <dbReference type="ARBA" id="ARBA00016463"/>
    </source>
</evidence>
<dbReference type="GO" id="GO:0015232">
    <property type="term" value="F:heme transmembrane transporter activity"/>
    <property type="evidence" value="ECO:0007669"/>
    <property type="project" value="InterPro"/>
</dbReference>
<dbReference type="STRING" id="485915.Dret_0985"/>
<evidence type="ECO:0000256" key="2">
    <source>
        <dbReference type="ARBA" id="ARBA00004141"/>
    </source>
</evidence>
<comment type="similarity">
    <text evidence="3">Belongs to the CcmC/CycZ/HelC family.</text>
</comment>
<dbReference type="RefSeq" id="WP_015751427.1">
    <property type="nucleotide sequence ID" value="NC_013223.1"/>
</dbReference>
<dbReference type="EMBL" id="CP001734">
    <property type="protein sequence ID" value="ACV68273.1"/>
    <property type="molecule type" value="Genomic_DNA"/>
</dbReference>
<evidence type="ECO:0000256" key="7">
    <source>
        <dbReference type="ARBA" id="ARBA00022989"/>
    </source>
</evidence>
<comment type="subcellular location">
    <subcellularLocation>
        <location evidence="2">Membrane</location>
        <topology evidence="2">Multi-pass membrane protein</topology>
    </subcellularLocation>
</comment>
<evidence type="ECO:0000256" key="5">
    <source>
        <dbReference type="ARBA" id="ARBA00022692"/>
    </source>
</evidence>
<dbReference type="InterPro" id="IPR003557">
    <property type="entry name" value="Cyt_c_biogenesis_CcmC"/>
</dbReference>
<dbReference type="InterPro" id="IPR002541">
    <property type="entry name" value="Cyt_c_assembly"/>
</dbReference>
<dbReference type="InterPro" id="IPR045062">
    <property type="entry name" value="Cyt_c_biogenesis_CcsA/CcmC"/>
</dbReference>
<evidence type="ECO:0000256" key="6">
    <source>
        <dbReference type="ARBA" id="ARBA00022748"/>
    </source>
</evidence>
<dbReference type="HOGENOM" id="CLU_066538_1_0_7"/>
<dbReference type="GO" id="GO:0005886">
    <property type="term" value="C:plasma membrane"/>
    <property type="evidence" value="ECO:0007669"/>
    <property type="project" value="TreeGrafter"/>
</dbReference>
<feature type="transmembrane region" description="Helical" evidence="9">
    <location>
        <begin position="57"/>
        <end position="77"/>
    </location>
</feature>
<dbReference type="GO" id="GO:0020037">
    <property type="term" value="F:heme binding"/>
    <property type="evidence" value="ECO:0007669"/>
    <property type="project" value="InterPro"/>
</dbReference>
<feature type="transmembrane region" description="Helical" evidence="9">
    <location>
        <begin position="15"/>
        <end position="37"/>
    </location>
</feature>
<reference evidence="12" key="1">
    <citation type="submission" date="2009-09" db="EMBL/GenBank/DDBJ databases">
        <title>The complete chromosome of Desulfohalobium retbaense DSM 5692.</title>
        <authorList>
            <consortium name="US DOE Joint Genome Institute (JGI-PGF)"/>
            <person name="Lucas S."/>
            <person name="Copeland A."/>
            <person name="Lapidus A."/>
            <person name="Glavina del Rio T."/>
            <person name="Dalin E."/>
            <person name="Tice H."/>
            <person name="Bruce D."/>
            <person name="Goodwin L."/>
            <person name="Pitluck S."/>
            <person name="Kyrpides N."/>
            <person name="Mavromatis K."/>
            <person name="Ivanova N."/>
            <person name="Mikhailova N."/>
            <person name="Munk A.C."/>
            <person name="Brettin T."/>
            <person name="Detter J.C."/>
            <person name="Han C."/>
            <person name="Tapia R."/>
            <person name="Larimer F."/>
            <person name="Land M."/>
            <person name="Hauser L."/>
            <person name="Markowitz V."/>
            <person name="Cheng J.-F."/>
            <person name="Hugenholtz P."/>
            <person name="Woyke T."/>
            <person name="Wu D."/>
            <person name="Spring S."/>
            <person name="Klenk H.-P."/>
            <person name="Eisen J.A."/>
        </authorList>
    </citation>
    <scope>NUCLEOTIDE SEQUENCE [LARGE SCALE GENOMIC DNA]</scope>
    <source>
        <strain evidence="12">DSM 5692</strain>
    </source>
</reference>
<keyword evidence="8 9" id="KW-0472">Membrane</keyword>
<dbReference type="GO" id="GO:0017004">
    <property type="term" value="P:cytochrome complex assembly"/>
    <property type="evidence" value="ECO:0007669"/>
    <property type="project" value="UniProtKB-KW"/>
</dbReference>
<dbReference type="AlphaFoldDB" id="C8X1H6"/>
<gene>
    <name evidence="11" type="ordered locus">Dret_0985</name>
</gene>
<feature type="transmembrane region" description="Helical" evidence="9">
    <location>
        <begin position="151"/>
        <end position="174"/>
    </location>
</feature>
<evidence type="ECO:0000256" key="3">
    <source>
        <dbReference type="ARBA" id="ARBA00005840"/>
    </source>
</evidence>
<feature type="transmembrane region" description="Helical" evidence="9">
    <location>
        <begin position="121"/>
        <end position="139"/>
    </location>
</feature>
<dbReference type="Pfam" id="PF01578">
    <property type="entry name" value="Cytochrom_C_asm"/>
    <property type="match status" value="1"/>
</dbReference>
<organism evidence="11 12">
    <name type="scientific">Desulfohalobium retbaense (strain ATCC 49708 / DSM 5692 / JCM 16813 / HR100)</name>
    <dbReference type="NCBI Taxonomy" id="485915"/>
    <lineage>
        <taxon>Bacteria</taxon>
        <taxon>Pseudomonadati</taxon>
        <taxon>Thermodesulfobacteriota</taxon>
        <taxon>Desulfovibrionia</taxon>
        <taxon>Desulfovibrionales</taxon>
        <taxon>Desulfohalobiaceae</taxon>
        <taxon>Desulfohalobium</taxon>
    </lineage>
</organism>
<dbReference type="Proteomes" id="UP000001052">
    <property type="component" value="Chromosome"/>
</dbReference>
<dbReference type="PANTHER" id="PTHR30071:SF1">
    <property type="entry name" value="CYTOCHROME B_B6 PROTEIN-RELATED"/>
    <property type="match status" value="1"/>
</dbReference>
<reference evidence="11 12" key="2">
    <citation type="journal article" date="2010" name="Stand. Genomic Sci.">
        <title>Complete genome sequence of Desulfohalobium retbaense type strain (HR(100)).</title>
        <authorList>
            <person name="Spring S."/>
            <person name="Nolan M."/>
            <person name="Lapidus A."/>
            <person name="Glavina Del Rio T."/>
            <person name="Copeland A."/>
            <person name="Tice H."/>
            <person name="Cheng J.F."/>
            <person name="Lucas S."/>
            <person name="Land M."/>
            <person name="Chen F."/>
            <person name="Bruce D."/>
            <person name="Goodwin L."/>
            <person name="Pitluck S."/>
            <person name="Ivanova N."/>
            <person name="Mavromatis K."/>
            <person name="Mikhailova N."/>
            <person name="Pati A."/>
            <person name="Chen A."/>
            <person name="Palaniappan K."/>
            <person name="Hauser L."/>
            <person name="Chang Y.J."/>
            <person name="Jeffries C.D."/>
            <person name="Munk C."/>
            <person name="Kiss H."/>
            <person name="Chain P."/>
            <person name="Han C."/>
            <person name="Brettin T."/>
            <person name="Detter J.C."/>
            <person name="Schuler E."/>
            <person name="Goker M."/>
            <person name="Rohde M."/>
            <person name="Bristow J."/>
            <person name="Eisen J.A."/>
            <person name="Markowitz V."/>
            <person name="Hugenholtz P."/>
            <person name="Kyrpides N.C."/>
            <person name="Klenk H.P."/>
        </authorList>
    </citation>
    <scope>NUCLEOTIDE SEQUENCE [LARGE SCALE GENOMIC DNA]</scope>
    <source>
        <strain evidence="11 12">DSM 5692</strain>
    </source>
</reference>
<dbReference type="PANTHER" id="PTHR30071">
    <property type="entry name" value="HEME EXPORTER PROTEIN C"/>
    <property type="match status" value="1"/>
</dbReference>
<sequence>MEKAKQIPGGLSPTAVWAVAVATAVALGISQYFIWYYAPVEQTMGLVQKIFYFHLPLAWWALISFFLVFIGSIGVLWKKSPLMDGLAGAAAEIGVLWSGLALVTGMLWAKPAWNTWWTWDPRLSTTLVMWFVYAAYLVLRGSGLAPEKRRFLCAVLGVVAFLDVPLVFLSARLWRSIHPSVLGSQSGGLEPEMWTTVLVCLCAWGALFGLLLSVRWKQYVSKQRLESLVANLSR</sequence>
<protein>
    <recommendedName>
        <fullName evidence="4">Heme exporter protein C</fullName>
    </recommendedName>
</protein>
<evidence type="ECO:0000259" key="10">
    <source>
        <dbReference type="Pfam" id="PF01578"/>
    </source>
</evidence>
<keyword evidence="7 9" id="KW-1133">Transmembrane helix</keyword>
<dbReference type="eggNOG" id="COG0755">
    <property type="taxonomic scope" value="Bacteria"/>
</dbReference>
<proteinExistence type="inferred from homology"/>
<accession>C8X1H6</accession>
<dbReference type="PRINTS" id="PR01386">
    <property type="entry name" value="CCMCBIOGNSIS"/>
</dbReference>
<evidence type="ECO:0000256" key="8">
    <source>
        <dbReference type="ARBA" id="ARBA00023136"/>
    </source>
</evidence>
<feature type="transmembrane region" description="Helical" evidence="9">
    <location>
        <begin position="194"/>
        <end position="214"/>
    </location>
</feature>
<keyword evidence="5 9" id="KW-0812">Transmembrane</keyword>
<keyword evidence="12" id="KW-1185">Reference proteome</keyword>
<evidence type="ECO:0000256" key="9">
    <source>
        <dbReference type="SAM" id="Phobius"/>
    </source>
</evidence>
<keyword evidence="6" id="KW-0201">Cytochrome c-type biogenesis</keyword>
<dbReference type="KEGG" id="drt:Dret_0985"/>
<name>C8X1H6_DESRD</name>
<evidence type="ECO:0000313" key="12">
    <source>
        <dbReference type="Proteomes" id="UP000001052"/>
    </source>
</evidence>
<comment type="function">
    <text evidence="1">Required for the export of heme to the periplasm for the biogenesis of c-type cytochromes.</text>
</comment>
<evidence type="ECO:0000313" key="11">
    <source>
        <dbReference type="EMBL" id="ACV68273.1"/>
    </source>
</evidence>
<feature type="transmembrane region" description="Helical" evidence="9">
    <location>
        <begin position="89"/>
        <end position="109"/>
    </location>
</feature>